<keyword evidence="2" id="KW-0614">Plasmid</keyword>
<name>A0AAJ5ZDE0_AERCA</name>
<protein>
    <submittedName>
        <fullName evidence="2">Uncharacterized protein</fullName>
    </submittedName>
</protein>
<proteinExistence type="predicted"/>
<geneLocation type="plasmid" evidence="2 3">
    <name>pAC1520</name>
</geneLocation>
<feature type="region of interest" description="Disordered" evidence="1">
    <location>
        <begin position="82"/>
        <end position="104"/>
    </location>
</feature>
<evidence type="ECO:0000256" key="1">
    <source>
        <dbReference type="SAM" id="MobiDB-lite"/>
    </source>
</evidence>
<organism evidence="2 3">
    <name type="scientific">Aeromonas caviae</name>
    <name type="common">Aeromonas punctata</name>
    <dbReference type="NCBI Taxonomy" id="648"/>
    <lineage>
        <taxon>Bacteria</taxon>
        <taxon>Pseudomonadati</taxon>
        <taxon>Pseudomonadota</taxon>
        <taxon>Gammaproteobacteria</taxon>
        <taxon>Aeromonadales</taxon>
        <taxon>Aeromonadaceae</taxon>
        <taxon>Aeromonas</taxon>
    </lineage>
</organism>
<evidence type="ECO:0000313" key="3">
    <source>
        <dbReference type="Proteomes" id="UP001218423"/>
    </source>
</evidence>
<accession>A0AAJ5ZDE0</accession>
<dbReference type="EMBL" id="CP120943">
    <property type="protein sequence ID" value="WFG00362.1"/>
    <property type="molecule type" value="Genomic_DNA"/>
</dbReference>
<reference evidence="2" key="1">
    <citation type="submission" date="2023-03" db="EMBL/GenBank/DDBJ databases">
        <title>Aeromonas caviae strain AC1520.</title>
        <authorList>
            <person name="Xie T."/>
            <person name="Zhang Q."/>
            <person name="Deng J."/>
            <person name="Li X."/>
        </authorList>
    </citation>
    <scope>NUCLEOTIDE SEQUENCE</scope>
    <source>
        <strain evidence="2">AC1520</strain>
        <plasmid evidence="2">pAC1520</plasmid>
    </source>
</reference>
<sequence length="284" mass="32123">MNRIDVPAITNDERRASIIEHQGKRLDFSNGCHLHNSEEHGLIWGCDPYGSDWACNVGDNQVESILEWLAYWDEPRDETGSLLDLDAADGNEHEGEPHAQASPQSPFYPAVAELWEYAGRVAVITGNLPDDEKPLWVMCWDTGESTHAPLTSLKLRDDRFSVSYLHLAERFELWARAGNADAMWFLGWWYEVINHQRSTWYYIAAIRAAPNQYVWALARVIDDARSPGTRLSSHDGSTIEYPYPNLEFLSQIPEITERKLQIDQWAVAVAAAESSPNTAPLING</sequence>
<evidence type="ECO:0000313" key="2">
    <source>
        <dbReference type="EMBL" id="WFG00362.1"/>
    </source>
</evidence>
<dbReference type="RefSeq" id="WP_128341519.1">
    <property type="nucleotide sequence ID" value="NZ_CAWOMG010000111.1"/>
</dbReference>
<dbReference type="AlphaFoldDB" id="A0AAJ5ZDE0"/>
<gene>
    <name evidence="2" type="ORF">P5S46_21605</name>
</gene>
<dbReference type="Proteomes" id="UP001218423">
    <property type="component" value="Plasmid pAC1520"/>
</dbReference>